<evidence type="ECO:0000313" key="3">
    <source>
        <dbReference type="EMBL" id="CAL4795484.1"/>
    </source>
</evidence>
<gene>
    <name evidence="2" type="ORF">C1SCF055_LOCUS33636</name>
</gene>
<evidence type="ECO:0000313" key="4">
    <source>
        <dbReference type="Proteomes" id="UP001152797"/>
    </source>
</evidence>
<organism evidence="2">
    <name type="scientific">Cladocopium goreaui</name>
    <dbReference type="NCBI Taxonomy" id="2562237"/>
    <lineage>
        <taxon>Eukaryota</taxon>
        <taxon>Sar</taxon>
        <taxon>Alveolata</taxon>
        <taxon>Dinophyceae</taxon>
        <taxon>Suessiales</taxon>
        <taxon>Symbiodiniaceae</taxon>
        <taxon>Cladocopium</taxon>
    </lineage>
</organism>
<name>A0A9P1GEX8_9DINO</name>
<reference evidence="2" key="1">
    <citation type="submission" date="2022-10" db="EMBL/GenBank/DDBJ databases">
        <authorList>
            <person name="Chen Y."/>
            <person name="Dougan E. K."/>
            <person name="Chan C."/>
            <person name="Rhodes N."/>
            <person name="Thang M."/>
        </authorList>
    </citation>
    <scope>NUCLEOTIDE SEQUENCE</scope>
</reference>
<accession>A0A9P1GEX8</accession>
<protein>
    <submittedName>
        <fullName evidence="2">Uncharacterized protein</fullName>
    </submittedName>
</protein>
<evidence type="ECO:0000256" key="1">
    <source>
        <dbReference type="SAM" id="MobiDB-lite"/>
    </source>
</evidence>
<keyword evidence="4" id="KW-1185">Reference proteome</keyword>
<comment type="caution">
    <text evidence="2">The sequence shown here is derived from an EMBL/GenBank/DDBJ whole genome shotgun (WGS) entry which is preliminary data.</text>
</comment>
<dbReference type="AlphaFoldDB" id="A0A9P1GEX8"/>
<dbReference type="Proteomes" id="UP001152797">
    <property type="component" value="Unassembled WGS sequence"/>
</dbReference>
<dbReference type="EMBL" id="CAMXCT020004223">
    <property type="protein sequence ID" value="CAL1161547.1"/>
    <property type="molecule type" value="Genomic_DNA"/>
</dbReference>
<dbReference type="OrthoDB" id="10676933at2759"/>
<dbReference type="EMBL" id="CAMXCT030004223">
    <property type="protein sequence ID" value="CAL4795484.1"/>
    <property type="molecule type" value="Genomic_DNA"/>
</dbReference>
<feature type="region of interest" description="Disordered" evidence="1">
    <location>
        <begin position="173"/>
        <end position="192"/>
    </location>
</feature>
<feature type="compositionally biased region" description="Low complexity" evidence="1">
    <location>
        <begin position="175"/>
        <end position="185"/>
    </location>
</feature>
<dbReference type="EMBL" id="CAMXCT010004223">
    <property type="protein sequence ID" value="CAI4008172.1"/>
    <property type="molecule type" value="Genomic_DNA"/>
</dbReference>
<reference evidence="3 4" key="2">
    <citation type="submission" date="2024-05" db="EMBL/GenBank/DDBJ databases">
        <authorList>
            <person name="Chen Y."/>
            <person name="Shah S."/>
            <person name="Dougan E. K."/>
            <person name="Thang M."/>
            <person name="Chan C."/>
        </authorList>
    </citation>
    <scope>NUCLEOTIDE SEQUENCE [LARGE SCALE GENOMIC DNA]</scope>
</reference>
<evidence type="ECO:0000313" key="2">
    <source>
        <dbReference type="EMBL" id="CAI4008172.1"/>
    </source>
</evidence>
<sequence>MTFQAKPVLTFGDAEIFVVNTFLQVGPRLSIDVHSSFSEPVKISNAAHEDVPSEIFEEDFPVMPWRTYDSYEENCDEDFLEPMMNKVSTLEYFEKVQAFERGEMEKVATFDWYEDAPLTPCPVAPYGPPMDKVSTFDWLEDSPLPQRPVIMKPVEPGVCPPVGGLCDAQKSEEISTAGTATSATSGGPGETVEVPLVATSKGGKELIRWRVDGRKLETQEKQILSPEFELKLPGLGASAFRLMILAKETRGKGGRGFLKAKGCGRLFIKCADSSLPEGVAPMAFRVTVGPGRERDLPSHQFSQHSCCPLQENKGSWDLLSMLDATKRLEVSVQVL</sequence>
<proteinExistence type="predicted"/>